<dbReference type="SUPFAM" id="SSF50199">
    <property type="entry name" value="Staphylococcal nuclease"/>
    <property type="match status" value="1"/>
</dbReference>
<feature type="domain" description="TNase-like" evidence="2">
    <location>
        <begin position="53"/>
        <end position="147"/>
    </location>
</feature>
<dbReference type="Gene3D" id="2.40.50.90">
    <property type="match status" value="1"/>
</dbReference>
<accession>A0A7W4VNY0</accession>
<feature type="transmembrane region" description="Helical" evidence="1">
    <location>
        <begin position="29"/>
        <end position="50"/>
    </location>
</feature>
<dbReference type="Proteomes" id="UP000532010">
    <property type="component" value="Unassembled WGS sequence"/>
</dbReference>
<keyword evidence="1" id="KW-0812">Transmembrane</keyword>
<dbReference type="GO" id="GO:0004519">
    <property type="term" value="F:endonuclease activity"/>
    <property type="evidence" value="ECO:0007669"/>
    <property type="project" value="UniProtKB-KW"/>
</dbReference>
<proteinExistence type="predicted"/>
<evidence type="ECO:0000256" key="1">
    <source>
        <dbReference type="SAM" id="Phobius"/>
    </source>
</evidence>
<keyword evidence="3" id="KW-0378">Hydrolase</keyword>
<protein>
    <submittedName>
        <fullName evidence="3">Endonuclease YncB(Thermonuclease family)</fullName>
    </submittedName>
</protein>
<evidence type="ECO:0000313" key="3">
    <source>
        <dbReference type="EMBL" id="MBB3020622.1"/>
    </source>
</evidence>
<dbReference type="InterPro" id="IPR016071">
    <property type="entry name" value="Staphylococal_nuclease_OB-fold"/>
</dbReference>
<keyword evidence="1" id="KW-0472">Membrane</keyword>
<dbReference type="PROSITE" id="PS50830">
    <property type="entry name" value="TNASE_3"/>
    <property type="match status" value="1"/>
</dbReference>
<dbReference type="SMART" id="SM00318">
    <property type="entry name" value="SNc"/>
    <property type="match status" value="1"/>
</dbReference>
<dbReference type="Pfam" id="PF00565">
    <property type="entry name" value="SNase"/>
    <property type="match status" value="1"/>
</dbReference>
<keyword evidence="3" id="KW-0540">Nuclease</keyword>
<keyword evidence="1" id="KW-1133">Transmembrane helix</keyword>
<organism evidence="3 4">
    <name type="scientific">Microvirga lupini</name>
    <dbReference type="NCBI Taxonomy" id="420324"/>
    <lineage>
        <taxon>Bacteria</taxon>
        <taxon>Pseudomonadati</taxon>
        <taxon>Pseudomonadota</taxon>
        <taxon>Alphaproteobacteria</taxon>
        <taxon>Hyphomicrobiales</taxon>
        <taxon>Methylobacteriaceae</taxon>
        <taxon>Microvirga</taxon>
    </lineage>
</organism>
<reference evidence="3 4" key="1">
    <citation type="submission" date="2020-08" db="EMBL/GenBank/DDBJ databases">
        <title>The Agave Microbiome: Exploring the role of microbial communities in plant adaptations to desert environments.</title>
        <authorList>
            <person name="Partida-Martinez L.P."/>
        </authorList>
    </citation>
    <scope>NUCLEOTIDE SEQUENCE [LARGE SCALE GENOMIC DNA]</scope>
    <source>
        <strain evidence="3 4">AT3.9</strain>
    </source>
</reference>
<gene>
    <name evidence="3" type="ORF">FHR70_003708</name>
</gene>
<dbReference type="RefSeq" id="WP_183452796.1">
    <property type="nucleotide sequence ID" value="NZ_JACHWB010000005.1"/>
</dbReference>
<dbReference type="EMBL" id="JACHWB010000005">
    <property type="protein sequence ID" value="MBB3020622.1"/>
    <property type="molecule type" value="Genomic_DNA"/>
</dbReference>
<keyword evidence="4" id="KW-1185">Reference proteome</keyword>
<evidence type="ECO:0000313" key="4">
    <source>
        <dbReference type="Proteomes" id="UP000532010"/>
    </source>
</evidence>
<evidence type="ECO:0000259" key="2">
    <source>
        <dbReference type="PROSITE" id="PS50830"/>
    </source>
</evidence>
<keyword evidence="3" id="KW-0255">Endonuclease</keyword>
<sequence length="172" mass="19684">MTGRPSTEQLRFRDQIRENSRRRAEYGGIAIKAALLALGMFAACSLFYAARAETVDGRWVVIIDGDTIDVQGERIRILNIDAPESFRSRCEAELKLALRTKERLGQLLRSGSVEIRREGQDRYRRTLATLSVREGDVGQILVRDRLALPWKDGREDKERRLKVWCGPWATLP</sequence>
<dbReference type="InterPro" id="IPR035437">
    <property type="entry name" value="SNase_OB-fold_sf"/>
</dbReference>
<dbReference type="AlphaFoldDB" id="A0A7W4VNY0"/>
<comment type="caution">
    <text evidence="3">The sequence shown here is derived from an EMBL/GenBank/DDBJ whole genome shotgun (WGS) entry which is preliminary data.</text>
</comment>
<name>A0A7W4VNY0_9HYPH</name>